<organism evidence="2 3">
    <name type="scientific">Cafeteria roenbergensis</name>
    <name type="common">Marine flagellate</name>
    <dbReference type="NCBI Taxonomy" id="33653"/>
    <lineage>
        <taxon>Eukaryota</taxon>
        <taxon>Sar</taxon>
        <taxon>Stramenopiles</taxon>
        <taxon>Bigyra</taxon>
        <taxon>Opalozoa</taxon>
        <taxon>Bicosoecida</taxon>
        <taxon>Cafeteriaceae</taxon>
        <taxon>Cafeteria</taxon>
    </lineage>
</organism>
<dbReference type="EMBL" id="VLTN01000164">
    <property type="protein sequence ID" value="KAA0145558.1"/>
    <property type="molecule type" value="Genomic_DNA"/>
</dbReference>
<evidence type="ECO:0008006" key="4">
    <source>
        <dbReference type="Google" id="ProtNLM"/>
    </source>
</evidence>
<evidence type="ECO:0000313" key="2">
    <source>
        <dbReference type="EMBL" id="KAA0145558.1"/>
    </source>
</evidence>
<dbReference type="PRINTS" id="PR01185">
    <property type="entry name" value="INTEGRINA"/>
</dbReference>
<dbReference type="PANTHER" id="PTHR23221:SF7">
    <property type="entry name" value="PHOSPHATIDYLINOSITOL-GLYCAN-SPECIFIC PHOSPHOLIPASE D"/>
    <property type="match status" value="1"/>
</dbReference>
<dbReference type="InterPro" id="IPR013519">
    <property type="entry name" value="Int_alpha_beta-p"/>
</dbReference>
<dbReference type="SUPFAM" id="SSF69318">
    <property type="entry name" value="Integrin alpha N-terminal domain"/>
    <property type="match status" value="4"/>
</dbReference>
<sequence length="1033" mass="107312">MAVTIRSRVTGGTRVVLTTLATDNSESPNDLLEAASPFVSFATYTVVTPHTQTSFGHLGGVAYMGDWDGDGNGDIVVGATHISAHVTLSGGAFVVLLDEDGSWVLRTRARSASCSSALNGLPWRASDTLFTAADMADSDRFPGKPTPYTPSERAFFGSGLGSAGDLDGDGVDDLLVRDQGSVFVLFLERSSRLVKDWHFLDFGAVPVAGQGNFARFRSSSDFFGDGNPDFVIPAPAASNNDGAVVIASLANGGRDVTHSTQIARGISGGPTAHPVGSYFGFGVAIVPDEDDDGLDEVLATVYSESSLYRIRLSADGTAKPGAHFMTPSSPATSGKVISSAGTSGCGLGVTSFPLNSRALRPQTVMTCYGPVGELLFYTPPPASAPVVSAALPINSEPAASSGTVSLSSNQVSFATYTVVTPHTQANFGHLGGVAYMGDWDGDGNGDIVVGATHISAHVTLSGGAFVVLLDEDGSWSQPGQWGAGTRSVLFTNGEGGFATDSFAANSYAGFGLAAGIDLDGNGVSDMVMCSSRMSSAGIAYAGAIRFVLLRRLNGLPWRASDTLFTAADMADSDRFPGKPTPYTPSERAFFGSGLGSAGDLDGDGVDDLLVRDQGSVFVLFLERSSRLVKDWHFLDFGAVPVAGEGNFARFRSSSDFFGDGNPDFVIPATATSNNDGAIVIASLANGGRDVTHSTQIARGISGGPTAHPVGSYFGFGVAIVPDEDDDGLDEVLATVYSESSLYRIRLSADGTAKPGAHFMTPSSPATSGKVISSAGTSGCGLGVTSFPLNSRALRPQTVMTCYGPVGELLVLFTNGEGGFATDSFAANSYAGFGLAAGIDLDGNGVSDMVMCSSRMSSAGIAYAGAIRFVLLRRLNGLPWRASDTLFTAADMADSDRFPGKPTPYTPSERAFFGSGLGSAGDLDGDGVDDLLVRDQGSVFVLFLERSSRLVKDWHFLDFGAVPVAGQGNFARFRSSSDFFGDGNPDFVIPATATSNNDVAIVPDEDDDGLDEVLATVYSESSLYRIRAERGRDG</sequence>
<keyword evidence="3" id="KW-1185">Reference proteome</keyword>
<dbReference type="InterPro" id="IPR000413">
    <property type="entry name" value="Integrin_alpha"/>
</dbReference>
<gene>
    <name evidence="2" type="ORF">FNF29_08485</name>
</gene>
<keyword evidence="1" id="KW-0325">Glycoprotein</keyword>
<dbReference type="InterPro" id="IPR028994">
    <property type="entry name" value="Integrin_alpha_N"/>
</dbReference>
<dbReference type="Gene3D" id="2.130.10.130">
    <property type="entry name" value="Integrin alpha, N-terminal"/>
    <property type="match status" value="5"/>
</dbReference>
<dbReference type="PANTHER" id="PTHR23221">
    <property type="entry name" value="GLYCOSYLPHOSPHATIDYLINOSITOL PHOSPHOLIPASE D"/>
    <property type="match status" value="1"/>
</dbReference>
<evidence type="ECO:0000256" key="1">
    <source>
        <dbReference type="ARBA" id="ARBA00023180"/>
    </source>
</evidence>
<accession>A0A5A8BY65</accession>
<comment type="caution">
    <text evidence="2">The sequence shown here is derived from an EMBL/GenBank/DDBJ whole genome shotgun (WGS) entry which is preliminary data.</text>
</comment>
<dbReference type="SMART" id="SM00191">
    <property type="entry name" value="Int_alpha"/>
    <property type="match status" value="9"/>
</dbReference>
<dbReference type="Proteomes" id="UP000323011">
    <property type="component" value="Unassembled WGS sequence"/>
</dbReference>
<dbReference type="AlphaFoldDB" id="A0A5A8BY65"/>
<name>A0A5A8BY65_CAFRO</name>
<evidence type="ECO:0000313" key="3">
    <source>
        <dbReference type="Proteomes" id="UP000323011"/>
    </source>
</evidence>
<dbReference type="GO" id="GO:0007155">
    <property type="term" value="P:cell adhesion"/>
    <property type="evidence" value="ECO:0007669"/>
    <property type="project" value="InterPro"/>
</dbReference>
<dbReference type="GO" id="GO:0008305">
    <property type="term" value="C:integrin complex"/>
    <property type="evidence" value="ECO:0007669"/>
    <property type="project" value="InterPro"/>
</dbReference>
<proteinExistence type="predicted"/>
<reference evidence="2 3" key="1">
    <citation type="submission" date="2019-07" db="EMBL/GenBank/DDBJ databases">
        <title>Genomes of Cafeteria roenbergensis.</title>
        <authorList>
            <person name="Fischer M.G."/>
            <person name="Hackl T."/>
            <person name="Roman M."/>
        </authorList>
    </citation>
    <scope>NUCLEOTIDE SEQUENCE [LARGE SCALE GENOMIC DNA]</scope>
    <source>
        <strain evidence="2 3">BVI</strain>
    </source>
</reference>
<protein>
    <recommendedName>
        <fullName evidence="4">FG-GAP repeat protein</fullName>
    </recommendedName>
</protein>